<reference evidence="4" key="1">
    <citation type="submission" date="2021-04" db="EMBL/GenBank/DDBJ databases">
        <title>Dactylosporangium aurantiacum NRRL B-8018 full assembly.</title>
        <authorList>
            <person name="Hartkoorn R.C."/>
            <person name="Beaudoing E."/>
            <person name="Hot D."/>
        </authorList>
    </citation>
    <scope>NUCLEOTIDE SEQUENCE</scope>
    <source>
        <strain evidence="4">NRRL B-8018</strain>
    </source>
</reference>
<dbReference type="Gene3D" id="1.10.530.10">
    <property type="match status" value="1"/>
</dbReference>
<sequence>MLHVITKLVLAPALALTVTGAVLAVEVAPAEAAVATVRVSGKLNVRSAPTGYSSLTRYMRNNQKITVTCRVTGQYVRGKVRRTAQWDRTMLGDWVSHAYVAGNPRLPVCAPPPPPPQPAPPPVVAAPVAVPMGPIAKLTPVQFLAKYGPSAQQSQRDTGVPASVTLAQAILESGWGSSGLTAQHNNFFGMKCFNNNPGSYASGCASWATTECAAGVCYPTTASFRTYPGAAESFRDHGMALKTLARYAPAFQYTNNPNQFAAAVHKGGYATDPLYTDKLVGIMIKYNLYQYDVA</sequence>
<evidence type="ECO:0000259" key="3">
    <source>
        <dbReference type="SMART" id="SM00047"/>
    </source>
</evidence>
<dbReference type="GO" id="GO:0004040">
    <property type="term" value="F:amidase activity"/>
    <property type="evidence" value="ECO:0007669"/>
    <property type="project" value="InterPro"/>
</dbReference>
<dbReference type="PANTHER" id="PTHR33308:SF9">
    <property type="entry name" value="PEPTIDOGLYCAN HYDROLASE FLGJ"/>
    <property type="match status" value="1"/>
</dbReference>
<proteinExistence type="predicted"/>
<name>A0A9Q9MCL2_9ACTN</name>
<gene>
    <name evidence="4" type="primary">gsmA</name>
    <name evidence="4" type="ORF">Daura_30215</name>
</gene>
<dbReference type="PANTHER" id="PTHR33308">
    <property type="entry name" value="PEPTIDOGLYCAN HYDROLASE FLGJ"/>
    <property type="match status" value="1"/>
</dbReference>
<keyword evidence="5" id="KW-1185">Reference proteome</keyword>
<dbReference type="KEGG" id="daur:Daura_30215"/>
<feature type="chain" id="PRO_5040439186" evidence="2">
    <location>
        <begin position="25"/>
        <end position="294"/>
    </location>
</feature>
<dbReference type="EMBL" id="CP073767">
    <property type="protein sequence ID" value="UWZ51039.1"/>
    <property type="molecule type" value="Genomic_DNA"/>
</dbReference>
<protein>
    <submittedName>
        <fullName evidence="4">Sporangiospore maturation cell wall hydrolase GsmA</fullName>
    </submittedName>
</protein>
<organism evidence="4 5">
    <name type="scientific">Dactylosporangium aurantiacum</name>
    <dbReference type="NCBI Taxonomy" id="35754"/>
    <lineage>
        <taxon>Bacteria</taxon>
        <taxon>Bacillati</taxon>
        <taxon>Actinomycetota</taxon>
        <taxon>Actinomycetes</taxon>
        <taxon>Micromonosporales</taxon>
        <taxon>Micromonosporaceae</taxon>
        <taxon>Dactylosporangium</taxon>
    </lineage>
</organism>
<evidence type="ECO:0000256" key="1">
    <source>
        <dbReference type="ARBA" id="ARBA00022801"/>
    </source>
</evidence>
<evidence type="ECO:0000313" key="4">
    <source>
        <dbReference type="EMBL" id="UWZ51039.1"/>
    </source>
</evidence>
<dbReference type="SMART" id="SM00047">
    <property type="entry name" value="LYZ2"/>
    <property type="match status" value="1"/>
</dbReference>
<keyword evidence="2" id="KW-0732">Signal</keyword>
<feature type="signal peptide" evidence="2">
    <location>
        <begin position="1"/>
        <end position="24"/>
    </location>
</feature>
<feature type="domain" description="Mannosyl-glycoprotein endo-beta-N-acetylglucosamidase-like" evidence="3">
    <location>
        <begin position="134"/>
        <end position="292"/>
    </location>
</feature>
<dbReference type="Proteomes" id="UP001058003">
    <property type="component" value="Chromosome"/>
</dbReference>
<evidence type="ECO:0000313" key="5">
    <source>
        <dbReference type="Proteomes" id="UP001058003"/>
    </source>
</evidence>
<dbReference type="OrthoDB" id="3734014at2"/>
<dbReference type="InterPro" id="IPR051056">
    <property type="entry name" value="Glycosyl_Hydrolase_73"/>
</dbReference>
<keyword evidence="1 4" id="KW-0378">Hydrolase</keyword>
<dbReference type="AlphaFoldDB" id="A0A9Q9MCL2"/>
<dbReference type="Pfam" id="PF01832">
    <property type="entry name" value="Glucosaminidase"/>
    <property type="match status" value="1"/>
</dbReference>
<evidence type="ECO:0000256" key="2">
    <source>
        <dbReference type="SAM" id="SignalP"/>
    </source>
</evidence>
<dbReference type="NCBIfam" id="NF038016">
    <property type="entry name" value="sporang_Gsm"/>
    <property type="match status" value="1"/>
</dbReference>
<accession>A0A9Q9MCL2</accession>
<dbReference type="InterPro" id="IPR002901">
    <property type="entry name" value="MGlyc_endo_b_GlcNAc-like_dom"/>
</dbReference>